<feature type="domain" description="FAD-binding FR-type" evidence="14">
    <location>
        <begin position="5"/>
        <end position="105"/>
    </location>
</feature>
<dbReference type="PANTHER" id="PTHR43513:SF3">
    <property type="entry name" value="DIHYDROOROTATE DEHYDROGENASE B (NAD(+)), ELECTRON TRANSFER SUBUNIT-RELATED"/>
    <property type="match status" value="1"/>
</dbReference>
<comment type="cofactor">
    <cofactor evidence="11">
        <name>[2Fe-2S] cluster</name>
        <dbReference type="ChEBI" id="CHEBI:190135"/>
    </cofactor>
    <text evidence="11">Binds 1 [2Fe-2S] cluster per subunit.</text>
</comment>
<dbReference type="InterPro" id="IPR001433">
    <property type="entry name" value="OxRdtase_FAD/NAD-bd"/>
</dbReference>
<evidence type="ECO:0000256" key="8">
    <source>
        <dbReference type="ARBA" id="ARBA00022982"/>
    </source>
</evidence>
<evidence type="ECO:0000256" key="10">
    <source>
        <dbReference type="ARBA" id="ARBA00023014"/>
    </source>
</evidence>
<comment type="similarity">
    <text evidence="1 11">Belongs to the PyrK family.</text>
</comment>
<evidence type="ECO:0000256" key="11">
    <source>
        <dbReference type="HAMAP-Rule" id="MF_01211"/>
    </source>
</evidence>
<evidence type="ECO:0000256" key="4">
    <source>
        <dbReference type="ARBA" id="ARBA00022714"/>
    </source>
</evidence>
<gene>
    <name evidence="11 15" type="primary">pyrK</name>
    <name evidence="15" type="ORF">skT53_10230</name>
</gene>
<dbReference type="GO" id="GO:0050660">
    <property type="term" value="F:flavin adenine dinucleotide binding"/>
    <property type="evidence" value="ECO:0007669"/>
    <property type="project" value="InterPro"/>
</dbReference>
<dbReference type="Gene3D" id="2.10.240.10">
    <property type="entry name" value="Dihydroorotate dehydrogenase, electron transfer subunit"/>
    <property type="match status" value="1"/>
</dbReference>
<evidence type="ECO:0000256" key="13">
    <source>
        <dbReference type="PIRSR" id="PIRSR006816-2"/>
    </source>
</evidence>
<comment type="cofactor">
    <cofactor evidence="11 12">
        <name>FAD</name>
        <dbReference type="ChEBI" id="CHEBI:57692"/>
    </cofactor>
    <text evidence="11 12">Binds 1 FAD per subunit.</text>
</comment>
<dbReference type="PROSITE" id="PS00197">
    <property type="entry name" value="2FE2S_FER_1"/>
    <property type="match status" value="1"/>
</dbReference>
<dbReference type="InterPro" id="IPR050353">
    <property type="entry name" value="PyrK_electron_transfer"/>
</dbReference>
<keyword evidence="7 11" id="KW-0665">Pyrimidine biosynthesis</keyword>
<evidence type="ECO:0000256" key="5">
    <source>
        <dbReference type="ARBA" id="ARBA00022723"/>
    </source>
</evidence>
<dbReference type="SUPFAM" id="SSF52343">
    <property type="entry name" value="Ferredoxin reductase-like, C-terminal NADP-linked domain"/>
    <property type="match status" value="1"/>
</dbReference>
<dbReference type="PANTHER" id="PTHR43513">
    <property type="entry name" value="DIHYDROOROTATE DEHYDROGENASE B (NAD(+)), ELECTRON TRANSFER SUBUNIT"/>
    <property type="match status" value="1"/>
</dbReference>
<proteinExistence type="inferred from homology"/>
<feature type="binding site" evidence="11 13">
    <location>
        <position position="229"/>
    </location>
    <ligand>
        <name>[2Fe-2S] cluster</name>
        <dbReference type="ChEBI" id="CHEBI:190135"/>
    </ligand>
</feature>
<evidence type="ECO:0000256" key="3">
    <source>
        <dbReference type="ARBA" id="ARBA00022630"/>
    </source>
</evidence>
<dbReference type="Pfam" id="PF00175">
    <property type="entry name" value="NAD_binding_1"/>
    <property type="match status" value="1"/>
</dbReference>
<dbReference type="InterPro" id="IPR023455">
    <property type="entry name" value="Dihydroorotate_DHASE_ETsu"/>
</dbReference>
<name>A0A7I8D791_9BACL</name>
<dbReference type="KEGG" id="eff:skT53_10230"/>
<keyword evidence="6 11" id="KW-0274">FAD</keyword>
<keyword evidence="10 11" id="KW-0411">Iron-sulfur</keyword>
<keyword evidence="3 11" id="KW-0285">Flavoprotein</keyword>
<dbReference type="Gene3D" id="3.40.50.80">
    <property type="entry name" value="Nucleotide-binding domain of ferredoxin-NADP reductase (FNR) module"/>
    <property type="match status" value="1"/>
</dbReference>
<keyword evidence="16" id="KW-1185">Reference proteome</keyword>
<comment type="function">
    <text evidence="11">Responsible for channeling the electrons from the oxidation of dihydroorotate from the FMN redox center in the PyrD type B subunit to the ultimate electron acceptor NAD(+).</text>
</comment>
<keyword evidence="5 11" id="KW-0479">Metal-binding</keyword>
<dbReference type="PIRSF" id="PIRSF006816">
    <property type="entry name" value="Cyc3_hyd_g"/>
    <property type="match status" value="1"/>
</dbReference>
<feature type="binding site" evidence="11 12">
    <location>
        <begin position="56"/>
        <end position="59"/>
    </location>
    <ligand>
        <name>FAD</name>
        <dbReference type="ChEBI" id="CHEBI:57692"/>
    </ligand>
</feature>
<dbReference type="Proteomes" id="UP000593802">
    <property type="component" value="Chromosome"/>
</dbReference>
<dbReference type="GO" id="GO:0009055">
    <property type="term" value="F:electron transfer activity"/>
    <property type="evidence" value="ECO:0007669"/>
    <property type="project" value="UniProtKB-UniRule"/>
</dbReference>
<dbReference type="CDD" id="cd06218">
    <property type="entry name" value="DHOD_e_trans"/>
    <property type="match status" value="1"/>
</dbReference>
<keyword evidence="2 11" id="KW-0813">Transport</keyword>
<dbReference type="RefSeq" id="WP_200760081.1">
    <property type="nucleotide sequence ID" value="NZ_AP023366.1"/>
</dbReference>
<evidence type="ECO:0000256" key="12">
    <source>
        <dbReference type="PIRSR" id="PIRSR006816-1"/>
    </source>
</evidence>
<comment type="pathway">
    <text evidence="11">Pyrimidine metabolism; UMP biosynthesis via de novo pathway; orotate from (S)-dihydroorotate (NAD(+) route): step 1/1.</text>
</comment>
<accession>A0A7I8D791</accession>
<dbReference type="InterPro" id="IPR012165">
    <property type="entry name" value="Cyt_c3_hydrogenase_gsu"/>
</dbReference>
<feature type="binding site" evidence="11 13">
    <location>
        <position position="249"/>
    </location>
    <ligand>
        <name>[2Fe-2S] cluster</name>
        <dbReference type="ChEBI" id="CHEBI:190135"/>
    </ligand>
</feature>
<evidence type="ECO:0000313" key="15">
    <source>
        <dbReference type="EMBL" id="BCJ86038.1"/>
    </source>
</evidence>
<evidence type="ECO:0000256" key="2">
    <source>
        <dbReference type="ARBA" id="ARBA00022448"/>
    </source>
</evidence>
<dbReference type="InterPro" id="IPR006058">
    <property type="entry name" value="2Fe2S_fd_BS"/>
</dbReference>
<dbReference type="Gene3D" id="2.40.30.10">
    <property type="entry name" value="Translation factors"/>
    <property type="match status" value="1"/>
</dbReference>
<organism evidence="15 16">
    <name type="scientific">Effusibacillus dendaii</name>
    <dbReference type="NCBI Taxonomy" id="2743772"/>
    <lineage>
        <taxon>Bacteria</taxon>
        <taxon>Bacillati</taxon>
        <taxon>Bacillota</taxon>
        <taxon>Bacilli</taxon>
        <taxon>Bacillales</taxon>
        <taxon>Alicyclobacillaceae</taxon>
        <taxon>Effusibacillus</taxon>
    </lineage>
</organism>
<dbReference type="UniPathway" id="UPA00070">
    <property type="reaction ID" value="UER00945"/>
</dbReference>
<keyword evidence="8 11" id="KW-0249">Electron transport</keyword>
<feature type="binding site" evidence="11 13">
    <location>
        <position position="232"/>
    </location>
    <ligand>
        <name>[2Fe-2S] cluster</name>
        <dbReference type="ChEBI" id="CHEBI:190135"/>
    </ligand>
</feature>
<keyword evidence="9 11" id="KW-0408">Iron</keyword>
<protein>
    <recommendedName>
        <fullName evidence="11">Dihydroorotate dehydrogenase B (NAD(+)), electron transfer subunit</fullName>
    </recommendedName>
    <alternativeName>
        <fullName evidence="11">Dihydroorotate oxidase B, electron transfer subunit</fullName>
    </alternativeName>
</protein>
<dbReference type="InterPro" id="IPR019480">
    <property type="entry name" value="Dihydroorotate_DH_Fe-S-bd"/>
</dbReference>
<evidence type="ECO:0000256" key="1">
    <source>
        <dbReference type="ARBA" id="ARBA00006422"/>
    </source>
</evidence>
<sequence>MPDHAAKGRYSVVQHFAVAENMMRLTIESEGELPPYLPGQFLHIRVTDGSDHLLRRPISLCTASRIHKQFTVVYRISGKGTKLLADKRVGDTLDVLGPLGKGFPLHKGDRNVLLLGGGIGVPPMVELAKQLTIQGVKVTTIVGFQTASQAILIDDLSQYGEVLVATNDGSLGQKGFVTQYLTEERLAETDRFYACGPSPMLAAVQKATGEKAVGYLSLEERMGCGIGLCAACVHKAVMPDGSVGYRKVCKEGPVFAAEEVVFDV</sequence>
<dbReference type="HAMAP" id="MF_01211">
    <property type="entry name" value="DHODB_Fe_S_bind"/>
    <property type="match status" value="1"/>
</dbReference>
<dbReference type="InterPro" id="IPR017927">
    <property type="entry name" value="FAD-bd_FR_type"/>
</dbReference>
<comment type="subunit">
    <text evidence="11">Heterotetramer of 2 PyrK and 2 PyrD type B subunits.</text>
</comment>
<dbReference type="Pfam" id="PF10418">
    <property type="entry name" value="DHODB_Fe-S_bind"/>
    <property type="match status" value="1"/>
</dbReference>
<dbReference type="PRINTS" id="PR00409">
    <property type="entry name" value="PHDIOXRDTASE"/>
</dbReference>
<dbReference type="EMBL" id="AP023366">
    <property type="protein sequence ID" value="BCJ86038.1"/>
    <property type="molecule type" value="Genomic_DNA"/>
</dbReference>
<dbReference type="GO" id="GO:0016491">
    <property type="term" value="F:oxidoreductase activity"/>
    <property type="evidence" value="ECO:0007669"/>
    <property type="project" value="InterPro"/>
</dbReference>
<evidence type="ECO:0000256" key="6">
    <source>
        <dbReference type="ARBA" id="ARBA00022827"/>
    </source>
</evidence>
<dbReference type="AlphaFoldDB" id="A0A7I8D791"/>
<evidence type="ECO:0000256" key="9">
    <source>
        <dbReference type="ARBA" id="ARBA00023004"/>
    </source>
</evidence>
<keyword evidence="4 11" id="KW-0001">2Fe-2S</keyword>
<evidence type="ECO:0000256" key="7">
    <source>
        <dbReference type="ARBA" id="ARBA00022975"/>
    </source>
</evidence>
<dbReference type="GO" id="GO:0044205">
    <property type="term" value="P:'de novo' UMP biosynthetic process"/>
    <property type="evidence" value="ECO:0007669"/>
    <property type="project" value="UniProtKB-UniRule"/>
</dbReference>
<evidence type="ECO:0000313" key="16">
    <source>
        <dbReference type="Proteomes" id="UP000593802"/>
    </source>
</evidence>
<feature type="binding site" evidence="11 12">
    <location>
        <begin position="80"/>
        <end position="81"/>
    </location>
    <ligand>
        <name>FAD</name>
        <dbReference type="ChEBI" id="CHEBI:57692"/>
    </ligand>
</feature>
<dbReference type="GO" id="GO:0046872">
    <property type="term" value="F:metal ion binding"/>
    <property type="evidence" value="ECO:0007669"/>
    <property type="project" value="UniProtKB-KW"/>
</dbReference>
<dbReference type="PROSITE" id="PS51384">
    <property type="entry name" value="FAD_FR"/>
    <property type="match status" value="1"/>
</dbReference>
<reference evidence="15 16" key="1">
    <citation type="submission" date="2020-08" db="EMBL/GenBank/DDBJ databases">
        <title>Complete Genome Sequence of Effusibacillus dendaii Strain skT53, Isolated from Farmland soil.</title>
        <authorList>
            <person name="Konishi T."/>
            <person name="Kawasaki H."/>
        </authorList>
    </citation>
    <scope>NUCLEOTIDE SEQUENCE [LARGE SCALE GENOMIC DNA]</scope>
    <source>
        <strain evidence="16">skT53</strain>
    </source>
</reference>
<dbReference type="SUPFAM" id="SSF63380">
    <property type="entry name" value="Riboflavin synthase domain-like"/>
    <property type="match status" value="1"/>
</dbReference>
<evidence type="ECO:0000259" key="14">
    <source>
        <dbReference type="PROSITE" id="PS51384"/>
    </source>
</evidence>
<feature type="binding site" evidence="11 13">
    <location>
        <position position="224"/>
    </location>
    <ligand>
        <name>[2Fe-2S] cluster</name>
        <dbReference type="ChEBI" id="CHEBI:190135"/>
    </ligand>
</feature>
<dbReference type="InterPro" id="IPR017938">
    <property type="entry name" value="Riboflavin_synthase-like_b-brl"/>
</dbReference>
<comment type="cofactor">
    <cofactor evidence="13">
        <name>[2Fe-2S] cluster</name>
        <dbReference type="ChEBI" id="CHEBI:190135"/>
    </cofactor>
    <text evidence="13">Binds 1 [2Fe-2S] cluster per subunit.</text>
</comment>
<dbReference type="InterPro" id="IPR037117">
    <property type="entry name" value="Dihydroorotate_DH_ele_sf"/>
</dbReference>
<dbReference type="GO" id="GO:0051537">
    <property type="term" value="F:2 iron, 2 sulfur cluster binding"/>
    <property type="evidence" value="ECO:0007669"/>
    <property type="project" value="UniProtKB-KW"/>
</dbReference>
<feature type="binding site" evidence="11 12">
    <location>
        <begin position="73"/>
        <end position="75"/>
    </location>
    <ligand>
        <name>FAD</name>
        <dbReference type="ChEBI" id="CHEBI:57692"/>
    </ligand>
</feature>
<dbReference type="InterPro" id="IPR039261">
    <property type="entry name" value="FNR_nucleotide-bd"/>
</dbReference>